<protein>
    <submittedName>
        <fullName evidence="1">Uncharacterized protein</fullName>
    </submittedName>
</protein>
<feature type="non-terminal residue" evidence="1">
    <location>
        <position position="104"/>
    </location>
</feature>
<reference evidence="1 2" key="1">
    <citation type="submission" date="2013-11" db="EMBL/GenBank/DDBJ databases">
        <title>Genome sequencing of Stegodyphus mimosarum.</title>
        <authorList>
            <person name="Bechsgaard J."/>
        </authorList>
    </citation>
    <scope>NUCLEOTIDE SEQUENCE [LARGE SCALE GENOMIC DNA]</scope>
</reference>
<proteinExistence type="predicted"/>
<gene>
    <name evidence="1" type="ORF">X975_12782</name>
</gene>
<sequence>MPCLCPFKLLSSFPHSGLQIFIALSYEHEANHSPHGLNFTDDIALLWPFSVNFKAYSGSWFTDFRAFSSILDIVSTAELQYAIPLRYKAWRFPDARTVSNSKQI</sequence>
<keyword evidence="2" id="KW-1185">Reference proteome</keyword>
<accession>A0A087V156</accession>
<organism evidence="1 2">
    <name type="scientific">Stegodyphus mimosarum</name>
    <name type="common">African social velvet spider</name>
    <dbReference type="NCBI Taxonomy" id="407821"/>
    <lineage>
        <taxon>Eukaryota</taxon>
        <taxon>Metazoa</taxon>
        <taxon>Ecdysozoa</taxon>
        <taxon>Arthropoda</taxon>
        <taxon>Chelicerata</taxon>
        <taxon>Arachnida</taxon>
        <taxon>Araneae</taxon>
        <taxon>Araneomorphae</taxon>
        <taxon>Entelegynae</taxon>
        <taxon>Eresoidea</taxon>
        <taxon>Eresidae</taxon>
        <taxon>Stegodyphus</taxon>
    </lineage>
</organism>
<dbReference type="Proteomes" id="UP000054359">
    <property type="component" value="Unassembled WGS sequence"/>
</dbReference>
<evidence type="ECO:0000313" key="2">
    <source>
        <dbReference type="Proteomes" id="UP000054359"/>
    </source>
</evidence>
<evidence type="ECO:0000313" key="1">
    <source>
        <dbReference type="EMBL" id="KFM83345.1"/>
    </source>
</evidence>
<name>A0A087V156_STEMI</name>
<dbReference type="AlphaFoldDB" id="A0A087V156"/>
<dbReference type="EMBL" id="KL818346">
    <property type="protein sequence ID" value="KFM83345.1"/>
    <property type="molecule type" value="Genomic_DNA"/>
</dbReference>